<evidence type="ECO:0000259" key="1">
    <source>
        <dbReference type="Pfam" id="PF16787"/>
    </source>
</evidence>
<evidence type="ECO:0000313" key="2">
    <source>
        <dbReference type="EMBL" id="KAF1985653.1"/>
    </source>
</evidence>
<dbReference type="InterPro" id="IPR038279">
    <property type="entry name" value="Ndc10_dom2_sf"/>
</dbReference>
<dbReference type="Proteomes" id="UP000800041">
    <property type="component" value="Unassembled WGS sequence"/>
</dbReference>
<dbReference type="Pfam" id="PF16787">
    <property type="entry name" value="NDC10_II"/>
    <property type="match status" value="1"/>
</dbReference>
<gene>
    <name evidence="2" type="ORF">K402DRAFT_334169</name>
</gene>
<feature type="domain" description="Ndc10" evidence="1">
    <location>
        <begin position="14"/>
        <end position="134"/>
    </location>
</feature>
<dbReference type="Gene3D" id="1.10.443.20">
    <property type="entry name" value="Centromere DNA-binding protein complex CBF3 subunit, domain 2"/>
    <property type="match status" value="1"/>
</dbReference>
<keyword evidence="3" id="KW-1185">Reference proteome</keyword>
<evidence type="ECO:0000313" key="3">
    <source>
        <dbReference type="Proteomes" id="UP000800041"/>
    </source>
</evidence>
<proteinExistence type="predicted"/>
<reference evidence="2" key="1">
    <citation type="journal article" date="2020" name="Stud. Mycol.">
        <title>101 Dothideomycetes genomes: a test case for predicting lifestyles and emergence of pathogens.</title>
        <authorList>
            <person name="Haridas S."/>
            <person name="Albert R."/>
            <person name="Binder M."/>
            <person name="Bloem J."/>
            <person name="Labutti K."/>
            <person name="Salamov A."/>
            <person name="Andreopoulos B."/>
            <person name="Baker S."/>
            <person name="Barry K."/>
            <person name="Bills G."/>
            <person name="Bluhm B."/>
            <person name="Cannon C."/>
            <person name="Castanera R."/>
            <person name="Culley D."/>
            <person name="Daum C."/>
            <person name="Ezra D."/>
            <person name="Gonzalez J."/>
            <person name="Henrissat B."/>
            <person name="Kuo A."/>
            <person name="Liang C."/>
            <person name="Lipzen A."/>
            <person name="Lutzoni F."/>
            <person name="Magnuson J."/>
            <person name="Mondo S."/>
            <person name="Nolan M."/>
            <person name="Ohm R."/>
            <person name="Pangilinan J."/>
            <person name="Park H.-J."/>
            <person name="Ramirez L."/>
            <person name="Alfaro M."/>
            <person name="Sun H."/>
            <person name="Tritt A."/>
            <person name="Yoshinaga Y."/>
            <person name="Zwiers L.-H."/>
            <person name="Turgeon B."/>
            <person name="Goodwin S."/>
            <person name="Spatafora J."/>
            <person name="Crous P."/>
            <person name="Grigoriev I."/>
        </authorList>
    </citation>
    <scope>NUCLEOTIDE SEQUENCE</scope>
    <source>
        <strain evidence="2">CBS 113979</strain>
    </source>
</reference>
<protein>
    <recommendedName>
        <fullName evidence="1">Ndc10 domain-containing protein</fullName>
    </recommendedName>
</protein>
<feature type="non-terminal residue" evidence="2">
    <location>
        <position position="134"/>
    </location>
</feature>
<sequence length="134" mass="15309">MEPAVRTPGITSMLKNRKMKEAQRKRDEFVDRGVGTLLDGYTEEELLRCRKRHTAPQWASYHRTVLDLLWGQALVLRGESFRKAELCDLFTLPIKNQGATACPSLVLIMDNGKTNPFGKLQYNAAIRHKNHLLC</sequence>
<name>A0A6G1GXG9_9PEZI</name>
<dbReference type="AlphaFoldDB" id="A0A6G1GXG9"/>
<dbReference type="InterPro" id="IPR031872">
    <property type="entry name" value="NDC10_II"/>
</dbReference>
<organism evidence="2 3">
    <name type="scientific">Aulographum hederae CBS 113979</name>
    <dbReference type="NCBI Taxonomy" id="1176131"/>
    <lineage>
        <taxon>Eukaryota</taxon>
        <taxon>Fungi</taxon>
        <taxon>Dikarya</taxon>
        <taxon>Ascomycota</taxon>
        <taxon>Pezizomycotina</taxon>
        <taxon>Dothideomycetes</taxon>
        <taxon>Pleosporomycetidae</taxon>
        <taxon>Aulographales</taxon>
        <taxon>Aulographaceae</taxon>
    </lineage>
</organism>
<dbReference type="OrthoDB" id="4325529at2759"/>
<dbReference type="GO" id="GO:0003677">
    <property type="term" value="F:DNA binding"/>
    <property type="evidence" value="ECO:0007669"/>
    <property type="project" value="InterPro"/>
</dbReference>
<dbReference type="EMBL" id="ML977161">
    <property type="protein sequence ID" value="KAF1985653.1"/>
    <property type="molecule type" value="Genomic_DNA"/>
</dbReference>
<accession>A0A6G1GXG9</accession>